<dbReference type="EMBL" id="CM047580">
    <property type="protein sequence ID" value="KAI9923197.1"/>
    <property type="molecule type" value="Genomic_DNA"/>
</dbReference>
<evidence type="ECO:0000313" key="2">
    <source>
        <dbReference type="Proteomes" id="UP001163321"/>
    </source>
</evidence>
<evidence type="ECO:0000313" key="1">
    <source>
        <dbReference type="EMBL" id="KAI9923197.1"/>
    </source>
</evidence>
<keyword evidence="2" id="KW-1185">Reference proteome</keyword>
<sequence>MVSASKARIKIHLSQMGRLKDFTSFFITPTILGRRSLLRVVHPQPNPHQDQRRIQVSDPCDDRNMIPTTSAKNKAIYHDPRCSKHRQLDVHQSDTGERSPSTGAESQNLPDPVQDLNPGEDDEETGIYEDFGSNTCQRAPTSSASAIKKTN</sequence>
<protein>
    <submittedName>
        <fullName evidence="1">Uncharacterized protein</fullName>
    </submittedName>
</protein>
<accession>A0ACC0WWQ6</accession>
<comment type="caution">
    <text evidence="1">The sequence shown here is derived from an EMBL/GenBank/DDBJ whole genome shotgun (WGS) entry which is preliminary data.</text>
</comment>
<gene>
    <name evidence="1" type="ORF">PsorP6_001097</name>
</gene>
<dbReference type="Proteomes" id="UP001163321">
    <property type="component" value="Chromosome 1"/>
</dbReference>
<name>A0ACC0WWQ6_9STRA</name>
<organism evidence="1 2">
    <name type="scientific">Peronosclerospora sorghi</name>
    <dbReference type="NCBI Taxonomy" id="230839"/>
    <lineage>
        <taxon>Eukaryota</taxon>
        <taxon>Sar</taxon>
        <taxon>Stramenopiles</taxon>
        <taxon>Oomycota</taxon>
        <taxon>Peronosporomycetes</taxon>
        <taxon>Peronosporales</taxon>
        <taxon>Peronosporaceae</taxon>
        <taxon>Peronosclerospora</taxon>
    </lineage>
</organism>
<proteinExistence type="predicted"/>
<reference evidence="1 2" key="1">
    <citation type="journal article" date="2022" name="bioRxiv">
        <title>The genome of the oomycete Peronosclerospora sorghi, a cosmopolitan pathogen of maize and sorghum, is inflated with dispersed pseudogenes.</title>
        <authorList>
            <person name="Fletcher K."/>
            <person name="Martin F."/>
            <person name="Isakeit T."/>
            <person name="Cavanaugh K."/>
            <person name="Magill C."/>
            <person name="Michelmore R."/>
        </authorList>
    </citation>
    <scope>NUCLEOTIDE SEQUENCE [LARGE SCALE GENOMIC DNA]</scope>
    <source>
        <strain evidence="1">P6</strain>
    </source>
</reference>